<dbReference type="Proteomes" id="UP000032483">
    <property type="component" value="Unassembled WGS sequence"/>
</dbReference>
<reference evidence="1" key="1">
    <citation type="submission" date="2015-02" db="EMBL/GenBank/DDBJ databases">
        <title>A novel member of the family Ruminococcaceae isolated from human feces.</title>
        <authorList>
            <person name="Shkoporov A.N."/>
            <person name="Chaplin A.V."/>
            <person name="Motuzova O.V."/>
            <person name="Kafarskaia L.I."/>
            <person name="Khokhlova E.V."/>
            <person name="Efimov B.A."/>
        </authorList>
    </citation>
    <scope>NUCLEOTIDE SEQUENCE [LARGE SCALE GENOMIC DNA]</scope>
    <source>
        <strain evidence="1">585-1</strain>
    </source>
</reference>
<sequence length="359" mass="40523">MKYIIILRVVIKIKPILKPQNAFDATKEHEFEFSYPSIISKSKLIVYTNSNEKTVYEQTQTSSKKAYVLPAKTLSNGTYYSAKIYVYDASGKISEESNHIDFYCYSAPILSINITPNQVIAYASYLLQLSYLQREKELLNTYSILIKDNNANDKTVFDSGARYAMQGLDVMVTGLESGHSYTAYVYFDTVNGLHAEIEPVTFSVEYSSPYLSALLLGQNNKCEGTVSITFNIHSIIGETENGDAIYINGEKIDLRNDKVVFSEGVNLAGDYTIQIDCSDLNGCTTIMEMKNSNGDRVTVEYMEDTFSNIGVKKAYLELKAYHSGVCYDKLSNFIDPPSSSQMVHIWIRKFNNLYDLKLQ</sequence>
<evidence type="ECO:0000313" key="1">
    <source>
        <dbReference type="EMBL" id="KJF40254.1"/>
    </source>
</evidence>
<gene>
    <name evidence="1" type="ORF">TQ39_07600</name>
</gene>
<accession>A0A0D8J0I4</accession>
<proteinExistence type="predicted"/>
<dbReference type="AlphaFoldDB" id="A0A0D8J0I4"/>
<dbReference type="GeneID" id="42856470"/>
<dbReference type="EMBL" id="JXXK01000008">
    <property type="protein sequence ID" value="KJF40254.1"/>
    <property type="molecule type" value="Genomic_DNA"/>
</dbReference>
<organism evidence="1 2">
    <name type="scientific">Ruthenibacterium lactatiformans</name>
    <dbReference type="NCBI Taxonomy" id="1550024"/>
    <lineage>
        <taxon>Bacteria</taxon>
        <taxon>Bacillati</taxon>
        <taxon>Bacillota</taxon>
        <taxon>Clostridia</taxon>
        <taxon>Eubacteriales</taxon>
        <taxon>Oscillospiraceae</taxon>
        <taxon>Ruthenibacterium</taxon>
    </lineage>
</organism>
<dbReference type="RefSeq" id="WP_050005103.1">
    <property type="nucleotide sequence ID" value="NZ_JXXK01000008.1"/>
</dbReference>
<evidence type="ECO:0000313" key="2">
    <source>
        <dbReference type="Proteomes" id="UP000032483"/>
    </source>
</evidence>
<keyword evidence="2" id="KW-1185">Reference proteome</keyword>
<comment type="caution">
    <text evidence="1">The sequence shown here is derived from an EMBL/GenBank/DDBJ whole genome shotgun (WGS) entry which is preliminary data.</text>
</comment>
<protein>
    <submittedName>
        <fullName evidence="1">Uncharacterized protein</fullName>
    </submittedName>
</protein>
<name>A0A0D8J0I4_9FIRM</name>